<dbReference type="GO" id="GO:0006281">
    <property type="term" value="P:DNA repair"/>
    <property type="evidence" value="ECO:0007669"/>
    <property type="project" value="TreeGrafter"/>
</dbReference>
<proteinExistence type="predicted"/>
<protein>
    <recommendedName>
        <fullName evidence="3">Haloacid dehalogenase</fullName>
    </recommendedName>
</protein>
<sequence length="246" mass="27291">IAEPGMTKIEKLAEVFEEMGVTTALVDLDDTLVDTHAVYLYRMERAVRIMAGEDGAEALHQAWLARITENRSRFHVNPQVLYQSFAEVTGEFTDDEARGQAIEEIRCIYEEDTPPVFPGVDAFLRDLRQAGLKVCVVTHASPEWTAKKLSTNNLASLVDQVYCIDIDGPKDDDAWAGVYEREGVTVNQVIVVGDSIVSDVWPNLNLGLPADRIVRVTSKFKFGSQEVPEFVLQADGVSVALESFLN</sequence>
<name>A0A1F5FIN0_9BACT</name>
<dbReference type="EMBL" id="MFAM01000019">
    <property type="protein sequence ID" value="OGD79495.1"/>
    <property type="molecule type" value="Genomic_DNA"/>
</dbReference>
<dbReference type="Pfam" id="PF00702">
    <property type="entry name" value="Hydrolase"/>
    <property type="match status" value="1"/>
</dbReference>
<accession>A0A1F5FIN0</accession>
<reference evidence="1 2" key="1">
    <citation type="journal article" date="2016" name="Nat. Commun.">
        <title>Thousands of microbial genomes shed light on interconnected biogeochemical processes in an aquifer system.</title>
        <authorList>
            <person name="Anantharaman K."/>
            <person name="Brown C.T."/>
            <person name="Hug L.A."/>
            <person name="Sharon I."/>
            <person name="Castelle C.J."/>
            <person name="Probst A.J."/>
            <person name="Thomas B.C."/>
            <person name="Singh A."/>
            <person name="Wilkins M.J."/>
            <person name="Karaoz U."/>
            <person name="Brodie E.L."/>
            <person name="Williams K.H."/>
            <person name="Hubbard S.S."/>
            <person name="Banfield J.F."/>
        </authorList>
    </citation>
    <scope>NUCLEOTIDE SEQUENCE [LARGE SCALE GENOMIC DNA]</scope>
</reference>
<organism evidence="1 2">
    <name type="scientific">Candidatus Collierbacteria bacterium RIFOXYB1_FULL_49_13</name>
    <dbReference type="NCBI Taxonomy" id="1817728"/>
    <lineage>
        <taxon>Bacteria</taxon>
        <taxon>Candidatus Collieribacteriota</taxon>
    </lineage>
</organism>
<evidence type="ECO:0008006" key="3">
    <source>
        <dbReference type="Google" id="ProtNLM"/>
    </source>
</evidence>
<dbReference type="AlphaFoldDB" id="A0A1F5FIN0"/>
<dbReference type="Proteomes" id="UP000176682">
    <property type="component" value="Unassembled WGS sequence"/>
</dbReference>
<dbReference type="PANTHER" id="PTHR43434">
    <property type="entry name" value="PHOSPHOGLYCOLATE PHOSPHATASE"/>
    <property type="match status" value="1"/>
</dbReference>
<dbReference type="Gene3D" id="1.10.150.240">
    <property type="entry name" value="Putative phosphatase, domain 2"/>
    <property type="match status" value="1"/>
</dbReference>
<dbReference type="SUPFAM" id="SSF56784">
    <property type="entry name" value="HAD-like"/>
    <property type="match status" value="1"/>
</dbReference>
<dbReference type="InterPro" id="IPR050155">
    <property type="entry name" value="HAD-like_hydrolase_sf"/>
</dbReference>
<dbReference type="InterPro" id="IPR023198">
    <property type="entry name" value="PGP-like_dom2"/>
</dbReference>
<dbReference type="InterPro" id="IPR036412">
    <property type="entry name" value="HAD-like_sf"/>
</dbReference>
<gene>
    <name evidence="1" type="ORF">A2368_03735</name>
</gene>
<dbReference type="GO" id="GO:0008967">
    <property type="term" value="F:phosphoglycolate phosphatase activity"/>
    <property type="evidence" value="ECO:0007669"/>
    <property type="project" value="TreeGrafter"/>
</dbReference>
<evidence type="ECO:0000313" key="1">
    <source>
        <dbReference type="EMBL" id="OGD79495.1"/>
    </source>
</evidence>
<dbReference type="CDD" id="cd01427">
    <property type="entry name" value="HAD_like"/>
    <property type="match status" value="1"/>
</dbReference>
<evidence type="ECO:0000313" key="2">
    <source>
        <dbReference type="Proteomes" id="UP000176682"/>
    </source>
</evidence>
<dbReference type="Gene3D" id="3.40.50.1000">
    <property type="entry name" value="HAD superfamily/HAD-like"/>
    <property type="match status" value="1"/>
</dbReference>
<dbReference type="PANTHER" id="PTHR43434:SF1">
    <property type="entry name" value="PHOSPHOGLYCOLATE PHOSPHATASE"/>
    <property type="match status" value="1"/>
</dbReference>
<dbReference type="InterPro" id="IPR023214">
    <property type="entry name" value="HAD_sf"/>
</dbReference>
<feature type="non-terminal residue" evidence="1">
    <location>
        <position position="1"/>
    </location>
</feature>
<comment type="caution">
    <text evidence="1">The sequence shown here is derived from an EMBL/GenBank/DDBJ whole genome shotgun (WGS) entry which is preliminary data.</text>
</comment>